<comment type="caution">
    <text evidence="1">The sequence shown here is derived from an EMBL/GenBank/DDBJ whole genome shotgun (WGS) entry which is preliminary data.</text>
</comment>
<evidence type="ECO:0000313" key="1">
    <source>
        <dbReference type="EMBL" id="MPN36228.1"/>
    </source>
</evidence>
<protein>
    <recommendedName>
        <fullName evidence="2">Endonuclease NucS</fullName>
    </recommendedName>
</protein>
<proteinExistence type="predicted"/>
<organism evidence="1">
    <name type="scientific">bioreactor metagenome</name>
    <dbReference type="NCBI Taxonomy" id="1076179"/>
    <lineage>
        <taxon>unclassified sequences</taxon>
        <taxon>metagenomes</taxon>
        <taxon>ecological metagenomes</taxon>
    </lineage>
</organism>
<dbReference type="EMBL" id="VSSQ01090242">
    <property type="protein sequence ID" value="MPN36228.1"/>
    <property type="molecule type" value="Genomic_DNA"/>
</dbReference>
<dbReference type="Gene3D" id="3.40.1350.10">
    <property type="match status" value="1"/>
</dbReference>
<reference evidence="1" key="1">
    <citation type="submission" date="2019-08" db="EMBL/GenBank/DDBJ databases">
        <authorList>
            <person name="Kucharzyk K."/>
            <person name="Murdoch R.W."/>
            <person name="Higgins S."/>
            <person name="Loffler F."/>
        </authorList>
    </citation>
    <scope>NUCLEOTIDE SEQUENCE</scope>
</reference>
<gene>
    <name evidence="1" type="ORF">SDC9_183737</name>
</gene>
<dbReference type="GO" id="GO:0003676">
    <property type="term" value="F:nucleic acid binding"/>
    <property type="evidence" value="ECO:0007669"/>
    <property type="project" value="InterPro"/>
</dbReference>
<evidence type="ECO:0008006" key="2">
    <source>
        <dbReference type="Google" id="ProtNLM"/>
    </source>
</evidence>
<name>A0A645HB21_9ZZZZ</name>
<dbReference type="InterPro" id="IPR011856">
    <property type="entry name" value="tRNA_endonuc-like_dom_sf"/>
</dbReference>
<accession>A0A645HB21</accession>
<sequence length="62" mass="7129">MPTFLGVTFLKSEYTTSNGGRIDSLGIDENNCPVIFEYKRVSNENVINQGLFYLKRRFSYGK</sequence>
<dbReference type="AlphaFoldDB" id="A0A645HB21"/>